<comment type="caution">
    <text evidence="3">The sequence shown here is derived from an EMBL/GenBank/DDBJ whole genome shotgun (WGS) entry which is preliminary data.</text>
</comment>
<feature type="signal peptide" evidence="2">
    <location>
        <begin position="1"/>
        <end position="21"/>
    </location>
</feature>
<evidence type="ECO:0000313" key="3">
    <source>
        <dbReference type="EMBL" id="KAK1403460.1"/>
    </source>
</evidence>
<keyword evidence="2" id="KW-0732">Signal</keyword>
<keyword evidence="4" id="KW-1185">Reference proteome</keyword>
<sequence length="113" mass="11957">MGSLSLIIVLTLVAVAETSIAIEARNVKLEEIKVVQQDPSPYSHMLPRGPVPPSGPNPDPPGYPPATFSSSGLLHVSAGTWYHTMPKGDHHPPSRPSHGSTPDPPPGPPTTRF</sequence>
<gene>
    <name evidence="3" type="ORF">POM88_003065</name>
</gene>
<dbReference type="AlphaFoldDB" id="A0AAD8JF83"/>
<feature type="compositionally biased region" description="Pro residues" evidence="1">
    <location>
        <begin position="102"/>
        <end position="113"/>
    </location>
</feature>
<dbReference type="Proteomes" id="UP001237642">
    <property type="component" value="Unassembled WGS sequence"/>
</dbReference>
<evidence type="ECO:0000313" key="4">
    <source>
        <dbReference type="Proteomes" id="UP001237642"/>
    </source>
</evidence>
<feature type="compositionally biased region" description="Pro residues" evidence="1">
    <location>
        <begin position="49"/>
        <end position="64"/>
    </location>
</feature>
<evidence type="ECO:0000256" key="2">
    <source>
        <dbReference type="SAM" id="SignalP"/>
    </source>
</evidence>
<feature type="chain" id="PRO_5042127252" evidence="2">
    <location>
        <begin position="22"/>
        <end position="113"/>
    </location>
</feature>
<organism evidence="3 4">
    <name type="scientific">Heracleum sosnowskyi</name>
    <dbReference type="NCBI Taxonomy" id="360622"/>
    <lineage>
        <taxon>Eukaryota</taxon>
        <taxon>Viridiplantae</taxon>
        <taxon>Streptophyta</taxon>
        <taxon>Embryophyta</taxon>
        <taxon>Tracheophyta</taxon>
        <taxon>Spermatophyta</taxon>
        <taxon>Magnoliopsida</taxon>
        <taxon>eudicotyledons</taxon>
        <taxon>Gunneridae</taxon>
        <taxon>Pentapetalae</taxon>
        <taxon>asterids</taxon>
        <taxon>campanulids</taxon>
        <taxon>Apiales</taxon>
        <taxon>Apiaceae</taxon>
        <taxon>Apioideae</taxon>
        <taxon>apioid superclade</taxon>
        <taxon>Tordylieae</taxon>
        <taxon>Tordyliinae</taxon>
        <taxon>Heracleum</taxon>
    </lineage>
</organism>
<name>A0AAD8JF83_9APIA</name>
<reference evidence="3" key="2">
    <citation type="submission" date="2023-05" db="EMBL/GenBank/DDBJ databases">
        <authorList>
            <person name="Schelkunov M.I."/>
        </authorList>
    </citation>
    <scope>NUCLEOTIDE SEQUENCE</scope>
    <source>
        <strain evidence="3">Hsosn_3</strain>
        <tissue evidence="3">Leaf</tissue>
    </source>
</reference>
<feature type="region of interest" description="Disordered" evidence="1">
    <location>
        <begin position="38"/>
        <end position="113"/>
    </location>
</feature>
<accession>A0AAD8JF83</accession>
<reference evidence="3" key="1">
    <citation type="submission" date="2023-02" db="EMBL/GenBank/DDBJ databases">
        <title>Genome of toxic invasive species Heracleum sosnowskyi carries increased number of genes despite the absence of recent whole-genome duplications.</title>
        <authorList>
            <person name="Schelkunov M."/>
            <person name="Shtratnikova V."/>
            <person name="Makarenko M."/>
            <person name="Klepikova A."/>
            <person name="Omelchenko D."/>
            <person name="Novikova G."/>
            <person name="Obukhova E."/>
            <person name="Bogdanov V."/>
            <person name="Penin A."/>
            <person name="Logacheva M."/>
        </authorList>
    </citation>
    <scope>NUCLEOTIDE SEQUENCE</scope>
    <source>
        <strain evidence="3">Hsosn_3</strain>
        <tissue evidence="3">Leaf</tissue>
    </source>
</reference>
<dbReference type="EMBL" id="JAUIZM010000001">
    <property type="protein sequence ID" value="KAK1403460.1"/>
    <property type="molecule type" value="Genomic_DNA"/>
</dbReference>
<evidence type="ECO:0000256" key="1">
    <source>
        <dbReference type="SAM" id="MobiDB-lite"/>
    </source>
</evidence>
<proteinExistence type="predicted"/>
<protein>
    <submittedName>
        <fullName evidence="3">Uncharacterized protein</fullName>
    </submittedName>
</protein>